<reference evidence="2 3" key="1">
    <citation type="submission" date="2018-11" db="EMBL/GenBank/DDBJ databases">
        <title>Chitinophaga lutea sp.nov., isolate from arsenic contaminated soil.</title>
        <authorList>
            <person name="Zong Y."/>
        </authorList>
    </citation>
    <scope>NUCLEOTIDE SEQUENCE [LARGE SCALE GENOMIC DNA]</scope>
    <source>
        <strain evidence="2 3">ZY74</strain>
    </source>
</reference>
<accession>A0A3N4Q013</accession>
<gene>
    <name evidence="2" type="ORF">EGT74_08030</name>
</gene>
<proteinExistence type="predicted"/>
<evidence type="ECO:0000313" key="3">
    <source>
        <dbReference type="Proteomes" id="UP000278351"/>
    </source>
</evidence>
<name>A0A3N4Q013_9BACT</name>
<keyword evidence="3" id="KW-1185">Reference proteome</keyword>
<evidence type="ECO:0000259" key="1">
    <source>
        <dbReference type="Pfam" id="PF09823"/>
    </source>
</evidence>
<dbReference type="Proteomes" id="UP000278351">
    <property type="component" value="Unassembled WGS sequence"/>
</dbReference>
<dbReference type="Pfam" id="PF09823">
    <property type="entry name" value="DUF2357"/>
    <property type="match status" value="1"/>
</dbReference>
<dbReference type="InterPro" id="IPR007505">
    <property type="entry name" value="PDDEXK_7"/>
</dbReference>
<feature type="domain" description="DUF2357" evidence="1">
    <location>
        <begin position="83"/>
        <end position="317"/>
    </location>
</feature>
<dbReference type="Pfam" id="PF04411">
    <property type="entry name" value="PDDEXK_7"/>
    <property type="match status" value="1"/>
</dbReference>
<protein>
    <submittedName>
        <fullName evidence="2">DUF2357 domain-containing protein</fullName>
    </submittedName>
</protein>
<evidence type="ECO:0000313" key="2">
    <source>
        <dbReference type="EMBL" id="RPE13456.1"/>
    </source>
</evidence>
<comment type="caution">
    <text evidence="2">The sequence shown here is derived from an EMBL/GenBank/DDBJ whole genome shotgun (WGS) entry which is preliminary data.</text>
</comment>
<dbReference type="EMBL" id="RPDH01000001">
    <property type="protein sequence ID" value="RPE13456.1"/>
    <property type="molecule type" value="Genomic_DNA"/>
</dbReference>
<dbReference type="InterPro" id="IPR018633">
    <property type="entry name" value="DUF2357"/>
</dbReference>
<organism evidence="2 3">
    <name type="scientific">Chitinophaga lutea</name>
    <dbReference type="NCBI Taxonomy" id="2488634"/>
    <lineage>
        <taxon>Bacteria</taxon>
        <taxon>Pseudomonadati</taxon>
        <taxon>Bacteroidota</taxon>
        <taxon>Chitinophagia</taxon>
        <taxon>Chitinophagales</taxon>
        <taxon>Chitinophagaceae</taxon>
        <taxon>Chitinophaga</taxon>
    </lineage>
</organism>
<dbReference type="OrthoDB" id="32195at2"/>
<dbReference type="AlphaFoldDB" id="A0A3N4Q013"/>
<dbReference type="RefSeq" id="WP_123845970.1">
    <property type="nucleotide sequence ID" value="NZ_RPDH01000001.1"/>
</dbReference>
<sequence>MQKLRDIEVFVPISKTESVCVQIAAQSNVDCLWKISTAEAIEFGEAEIQVVEGLTYQYRVAEGYELFASAKVVRPFKFNISFGTISPGNYVGTLSIDVRQVGSSDVLGQLHLEVRSVKIDYRSDYRFMLEEIAEKCTELIMAHNAPILQRFEPKQNTSSKVAYQRFCFVKGIIDSEAFSNAVNKILVFPATKWGEEEAEVDARKLRRLNSRQLRQIANSPRGAVLKINALKKAESLDTPENRFIKYALEQFADVCTVFYDAIEDNPRHVAEVRRVEERIRLYLSHNVFKDVGRLHSLPLQSPVLQRKSGYREILRAWIFFDLAAQLSWEGGDDVYEGGKKDVAALYEYWLFFKLVDVIGENFLLKESNLLGLIEHTKDGMGLKLKQGRLLAVEGVFEAPSRKLNVQFCYNRTFSKGSTYPNKGSWTTALRPDYTLSIWPFGLNSDEAERQELIVHLHFDAKYRIAHLKHFDDEVVADSEMGIVNSTKYRTVDLLKMHTYRDAIRRTAGAYVLYPGEESDNLRGFHEILPGLGAFAIRPTRSNTGIFTFKQFLREVVKHFLNRASQRERMSAYVFKTYQASDVPNMNIALPEALGKNRDLLLDETTVLVGYCKNEQHLEWILSASLYNTRWNAEMESINLNSRLTGARYLLLHNKKNSLQSRLLKLSAAGPRILSRKDLISRGYPGRPTQAYYLVFEIDPALEPEFKNYQWDVTQLEGYRKGRDFALPFATDLLELFVRAKIVNEE</sequence>